<dbReference type="Pfam" id="PF17863">
    <property type="entry name" value="AAA_lid_2"/>
    <property type="match status" value="1"/>
</dbReference>
<dbReference type="GO" id="GO:0016887">
    <property type="term" value="F:ATP hydrolysis activity"/>
    <property type="evidence" value="ECO:0007669"/>
    <property type="project" value="InterPro"/>
</dbReference>
<protein>
    <submittedName>
        <fullName evidence="6">AAA family ATPase</fullName>
    </submittedName>
</protein>
<dbReference type="PANTHER" id="PTHR42759">
    <property type="entry name" value="MOXR FAMILY PROTEIN"/>
    <property type="match status" value="1"/>
</dbReference>
<comment type="caution">
    <text evidence="6">The sequence shown here is derived from an EMBL/GenBank/DDBJ whole genome shotgun (WGS) entry which is preliminary data.</text>
</comment>
<reference evidence="6" key="1">
    <citation type="submission" date="2017-05" db="EMBL/GenBank/DDBJ databases">
        <authorList>
            <person name="Imhoff J.F."/>
            <person name="Rahn T."/>
            <person name="Kuenzel S."/>
            <person name="Neulinger S.C."/>
        </authorList>
    </citation>
    <scope>NUCLEOTIDE SEQUENCE</scope>
    <source>
        <strain evidence="6">DSM 4395</strain>
    </source>
</reference>
<dbReference type="InterPro" id="IPR011703">
    <property type="entry name" value="ATPase_AAA-3"/>
</dbReference>
<feature type="domain" description="ChlI/MoxR AAA lid" evidence="5">
    <location>
        <begin position="258"/>
        <end position="322"/>
    </location>
</feature>
<evidence type="ECO:0000256" key="2">
    <source>
        <dbReference type="ARBA" id="ARBA00022840"/>
    </source>
</evidence>
<evidence type="ECO:0000259" key="4">
    <source>
        <dbReference type="Pfam" id="PF07726"/>
    </source>
</evidence>
<keyword evidence="1" id="KW-0547">Nucleotide-binding</keyword>
<evidence type="ECO:0000256" key="3">
    <source>
        <dbReference type="ARBA" id="ARBA00061607"/>
    </source>
</evidence>
<dbReference type="Pfam" id="PF07726">
    <property type="entry name" value="AAA_3"/>
    <property type="match status" value="1"/>
</dbReference>
<evidence type="ECO:0000259" key="5">
    <source>
        <dbReference type="Pfam" id="PF17863"/>
    </source>
</evidence>
<dbReference type="GO" id="GO:0005524">
    <property type="term" value="F:ATP binding"/>
    <property type="evidence" value="ECO:0007669"/>
    <property type="project" value="UniProtKB-KW"/>
</dbReference>
<dbReference type="SUPFAM" id="SSF52540">
    <property type="entry name" value="P-loop containing nucleoside triphosphate hydrolases"/>
    <property type="match status" value="1"/>
</dbReference>
<dbReference type="InterPro" id="IPR027417">
    <property type="entry name" value="P-loop_NTPase"/>
</dbReference>
<keyword evidence="7" id="KW-1185">Reference proteome</keyword>
<proteinExistence type="inferred from homology"/>
<dbReference type="InterPro" id="IPR050764">
    <property type="entry name" value="CbbQ/NirQ/NorQ/GpvN"/>
</dbReference>
<name>A0AAJ0UKC0_HALSE</name>
<gene>
    <name evidence="6" type="ORF">CCR82_16350</name>
</gene>
<dbReference type="FunFam" id="3.40.50.300:FF:000640">
    <property type="entry name" value="MoxR family ATPase"/>
    <property type="match status" value="1"/>
</dbReference>
<dbReference type="Gene3D" id="1.10.8.80">
    <property type="entry name" value="Magnesium chelatase subunit I, C-Terminal domain"/>
    <property type="match status" value="1"/>
</dbReference>
<feature type="domain" description="ATPase AAA-3" evidence="4">
    <location>
        <begin position="46"/>
        <end position="176"/>
    </location>
</feature>
<accession>A0AAJ0UKC0</accession>
<evidence type="ECO:0000256" key="1">
    <source>
        <dbReference type="ARBA" id="ARBA00022741"/>
    </source>
</evidence>
<keyword evidence="2" id="KW-0067">ATP-binding</keyword>
<organism evidence="6 7">
    <name type="scientific">Halochromatium salexigens</name>
    <name type="common">Chromatium salexigens</name>
    <dbReference type="NCBI Taxonomy" id="49447"/>
    <lineage>
        <taxon>Bacteria</taxon>
        <taxon>Pseudomonadati</taxon>
        <taxon>Pseudomonadota</taxon>
        <taxon>Gammaproteobacteria</taxon>
        <taxon>Chromatiales</taxon>
        <taxon>Chromatiaceae</taxon>
        <taxon>Halochromatium</taxon>
    </lineage>
</organism>
<dbReference type="AlphaFoldDB" id="A0AAJ0UKC0"/>
<evidence type="ECO:0000313" key="6">
    <source>
        <dbReference type="EMBL" id="MBK5932060.1"/>
    </source>
</evidence>
<evidence type="ECO:0000313" key="7">
    <source>
        <dbReference type="Proteomes" id="UP001296967"/>
    </source>
</evidence>
<reference evidence="6" key="2">
    <citation type="journal article" date="2020" name="Microorganisms">
        <title>Osmotic Adaptation and Compatible Solute Biosynthesis of Phototrophic Bacteria as Revealed from Genome Analyses.</title>
        <authorList>
            <person name="Imhoff J.F."/>
            <person name="Rahn T."/>
            <person name="Kunzel S."/>
            <person name="Keller A."/>
            <person name="Neulinger S.C."/>
        </authorList>
    </citation>
    <scope>NUCLEOTIDE SEQUENCE</scope>
    <source>
        <strain evidence="6">DSM 4395</strain>
    </source>
</reference>
<dbReference type="RefSeq" id="WP_242513552.1">
    <property type="nucleotide sequence ID" value="NZ_NHSF01000074.1"/>
</dbReference>
<dbReference type="PIRSF" id="PIRSF002849">
    <property type="entry name" value="AAA_ATPase_chaperone_MoxR_prd"/>
    <property type="match status" value="1"/>
</dbReference>
<dbReference type="InterPro" id="IPR041628">
    <property type="entry name" value="ChlI/MoxR_AAA_lid"/>
</dbReference>
<dbReference type="PANTHER" id="PTHR42759:SF1">
    <property type="entry name" value="MAGNESIUM-CHELATASE SUBUNIT CHLD"/>
    <property type="match status" value="1"/>
</dbReference>
<comment type="similarity">
    <text evidence="3">Belongs to the MoxR family.</text>
</comment>
<dbReference type="EMBL" id="NHSF01000074">
    <property type="protein sequence ID" value="MBK5932060.1"/>
    <property type="molecule type" value="Genomic_DNA"/>
</dbReference>
<sequence length="331" mass="36368">MSDEASAAGSAAQQAFAQVRADLGERIVGQDGLIERLLIALLADGHLLVEGAPGLAKTTAIKELARRIEGDFQRVQFTPDLLPGDLTGTDVYRPETGEFQFQRGPLFHNLVLADEVNRAPAKVQSALLEAMGERQITVGGRTYPLPEPFLVMATQNPIEQEGTYPLPEAQLDRFLMQARVDYPDPKTERGILAIARAEARGQWGQQAEPPPVIAREQIFAARAEVMDLHIADNLEEYLVQLVLATRDPAPYDQGLARMVDYGASPRATIALDRCARARAWLRGGDYVTPDDCHAVAYEVLRHRILLSYAAETEGLTPDALVARLIRQVPMV</sequence>
<dbReference type="Gene3D" id="3.40.50.300">
    <property type="entry name" value="P-loop containing nucleotide triphosphate hydrolases"/>
    <property type="match status" value="1"/>
</dbReference>
<dbReference type="Proteomes" id="UP001296967">
    <property type="component" value="Unassembled WGS sequence"/>
</dbReference>